<dbReference type="CDD" id="cd02953">
    <property type="entry name" value="DsbDgamma"/>
    <property type="match status" value="1"/>
</dbReference>
<dbReference type="NCBIfam" id="NF001419">
    <property type="entry name" value="PRK00293.1"/>
    <property type="match status" value="1"/>
</dbReference>
<dbReference type="InterPro" id="IPR003834">
    <property type="entry name" value="Cyt_c_assmbl_TM_dom"/>
</dbReference>
<evidence type="ECO:0000313" key="10">
    <source>
        <dbReference type="Proteomes" id="UP000242660"/>
    </source>
</evidence>
<keyword evidence="2" id="KW-1003">Cell membrane</keyword>
<dbReference type="PANTHER" id="PTHR32234">
    <property type="entry name" value="THIOL:DISULFIDE INTERCHANGE PROTEIN DSBD"/>
    <property type="match status" value="1"/>
</dbReference>
<feature type="transmembrane region" description="Helical" evidence="7">
    <location>
        <begin position="337"/>
        <end position="356"/>
    </location>
</feature>
<dbReference type="Proteomes" id="UP000242660">
    <property type="component" value="Unassembled WGS sequence"/>
</dbReference>
<feature type="transmembrane region" description="Helical" evidence="7">
    <location>
        <begin position="376"/>
        <end position="397"/>
    </location>
</feature>
<gene>
    <name evidence="9" type="primary">dsbD</name>
    <name evidence="9" type="ORF">BZL35_00943</name>
</gene>
<dbReference type="SUPFAM" id="SSF74863">
    <property type="entry name" value="Thiol:disulfide interchange protein DsbD, N-terminal domain (DsbD-alpha)"/>
    <property type="match status" value="1"/>
</dbReference>
<feature type="transmembrane region" description="Helical" evidence="7">
    <location>
        <begin position="219"/>
        <end position="243"/>
    </location>
</feature>
<dbReference type="Gene3D" id="2.60.40.1250">
    <property type="entry name" value="Thiol:disulfide interchange protein DsbD, N-terminal domain"/>
    <property type="match status" value="1"/>
</dbReference>
<dbReference type="Pfam" id="PF13098">
    <property type="entry name" value="Thioredoxin_2"/>
    <property type="match status" value="1"/>
</dbReference>
<protein>
    <submittedName>
        <fullName evidence="9">Thiol:disulfide interchange protein DsbD</fullName>
    </submittedName>
</protein>
<feature type="transmembrane region" description="Helical" evidence="7">
    <location>
        <begin position="441"/>
        <end position="459"/>
    </location>
</feature>
<evidence type="ECO:0000256" key="7">
    <source>
        <dbReference type="SAM" id="Phobius"/>
    </source>
</evidence>
<dbReference type="InterPro" id="IPR035671">
    <property type="entry name" value="DsbD_gamma"/>
</dbReference>
<dbReference type="InterPro" id="IPR036929">
    <property type="entry name" value="DsbDN_sf"/>
</dbReference>
<dbReference type="InterPro" id="IPR036249">
    <property type="entry name" value="Thioredoxin-like_sf"/>
</dbReference>
<dbReference type="PANTHER" id="PTHR32234:SF0">
    <property type="entry name" value="THIOL:DISULFIDE INTERCHANGE PROTEIN DSBD"/>
    <property type="match status" value="1"/>
</dbReference>
<dbReference type="InterPro" id="IPR028250">
    <property type="entry name" value="DsbDN"/>
</dbReference>
<name>A0ABX5FE13_9BURK</name>
<accession>A0ABX5FE13</accession>
<reference evidence="9 10" key="1">
    <citation type="journal article" date="2017" name="Front. Microbiol.">
        <title>Genome of Ca. Pandoraea novymonadis, an Endosymbiotic Bacterium of the Trypanosomatid Novymonas esmeraldas.</title>
        <authorList>
            <person name="Kostygov A.Y."/>
            <person name="Butenko A."/>
            <person name="Nenarokova A."/>
            <person name="Tashyreva D."/>
            <person name="Flegontov P."/>
            <person name="Lukes J."/>
            <person name="Yurchenko V."/>
        </authorList>
    </citation>
    <scope>NUCLEOTIDE SEQUENCE [LARGE SCALE GENOMIC DNA]</scope>
    <source>
        <strain evidence="9 10">E262</strain>
    </source>
</reference>
<dbReference type="SUPFAM" id="SSF52833">
    <property type="entry name" value="Thioredoxin-like"/>
    <property type="match status" value="1"/>
</dbReference>
<evidence type="ECO:0000256" key="4">
    <source>
        <dbReference type="ARBA" id="ARBA00022748"/>
    </source>
</evidence>
<feature type="transmembrane region" description="Helical" evidence="7">
    <location>
        <begin position="471"/>
        <end position="491"/>
    </location>
</feature>
<feature type="transmembrane region" description="Helical" evidence="7">
    <location>
        <begin position="264"/>
        <end position="285"/>
    </location>
</feature>
<dbReference type="EMBL" id="MUHY01000004">
    <property type="protein sequence ID" value="PSB91546.1"/>
    <property type="molecule type" value="Genomic_DNA"/>
</dbReference>
<evidence type="ECO:0000313" key="9">
    <source>
        <dbReference type="EMBL" id="PSB91546.1"/>
    </source>
</evidence>
<keyword evidence="3 7" id="KW-0812">Transmembrane</keyword>
<feature type="transmembrane region" description="Helical" evidence="7">
    <location>
        <begin position="297"/>
        <end position="317"/>
    </location>
</feature>
<evidence type="ECO:0000256" key="1">
    <source>
        <dbReference type="ARBA" id="ARBA00004651"/>
    </source>
</evidence>
<dbReference type="InterPro" id="IPR012336">
    <property type="entry name" value="Thioredoxin-like_fold"/>
</dbReference>
<dbReference type="Pfam" id="PF02683">
    <property type="entry name" value="DsbD_TM"/>
    <property type="match status" value="1"/>
</dbReference>
<comment type="subcellular location">
    <subcellularLocation>
        <location evidence="1">Cell membrane</location>
        <topology evidence="1">Multi-pass membrane protein</topology>
    </subcellularLocation>
</comment>
<sequence length="644" mass="70897">MLDKVHRRIIYLRIIHLAGCICRFRILSLTWIMLLLAAISYARAENSFLAMKEAFQISASEVPGIIVLHCEVAKGHYLYREGMKFTVSDDRIRLGTAHFPKGEVKYDEILDKEMEVYQGSIEIRIPVKGVFKPFSLNVTMRGCCVDQKICYPVLEKSLKISGLALRSKVPTIMKDGSSIRHDVPLDSREISLLEKGSDSSFVSRGDFRWLEDILMDSHLAFALVVFFVLGVLLAFTPCILPMLPILSSIVLRYATSRGSAISLAFAYVCGMALVNTAIGMIAGLLGQGLTPILQAPWMLMLFGFIMVLLSLSMFDFYKLQLPSQLCERINALAHREISGQFLSAAVMGMLSGLIVSPCVTPPLAATLAFIAKGGDVIFGGAILFFLSLGMGVPLLIVAAGHGALLPKAGPWMDCVKKFFGGMLLGVALWIVYPLLSTQVFLFAWSVLLLVSASFLRVFDSLPDSVNGFRRLLKGIGVVFALMGIVALLGAFTGARDPLKPLSGWMNWKDVISVVNTRDALTYIPVRNLEDLRRQLVIAGKPVMLFFHTDRCISCNQIERFTFSDPRVNAGLQEMVLLSVDVTSNTPADQELLKQFGLFGTPGIIFFDASGQEVPGSRVVGFQSADQFLNSLDVIRKTCFDISRS</sequence>
<feature type="domain" description="Thioredoxin" evidence="8">
    <location>
        <begin position="490"/>
        <end position="636"/>
    </location>
</feature>
<evidence type="ECO:0000256" key="2">
    <source>
        <dbReference type="ARBA" id="ARBA00022475"/>
    </source>
</evidence>
<keyword evidence="5 7" id="KW-1133">Transmembrane helix</keyword>
<proteinExistence type="predicted"/>
<comment type="caution">
    <text evidence="9">The sequence shown here is derived from an EMBL/GenBank/DDBJ whole genome shotgun (WGS) entry which is preliminary data.</text>
</comment>
<dbReference type="Gene3D" id="3.40.30.10">
    <property type="entry name" value="Glutaredoxin"/>
    <property type="match status" value="1"/>
</dbReference>
<keyword evidence="4" id="KW-0201">Cytochrome c-type biogenesis</keyword>
<dbReference type="InterPro" id="IPR013766">
    <property type="entry name" value="Thioredoxin_domain"/>
</dbReference>
<keyword evidence="10" id="KW-1185">Reference proteome</keyword>
<dbReference type="RefSeq" id="WP_106183083.1">
    <property type="nucleotide sequence ID" value="NZ_MUHY01000004.1"/>
</dbReference>
<keyword evidence="6 7" id="KW-0472">Membrane</keyword>
<evidence type="ECO:0000256" key="5">
    <source>
        <dbReference type="ARBA" id="ARBA00022989"/>
    </source>
</evidence>
<dbReference type="Pfam" id="PF11412">
    <property type="entry name" value="DsbD_N"/>
    <property type="match status" value="1"/>
</dbReference>
<feature type="transmembrane region" description="Helical" evidence="7">
    <location>
        <begin position="21"/>
        <end position="42"/>
    </location>
</feature>
<feature type="transmembrane region" description="Helical" evidence="7">
    <location>
        <begin position="418"/>
        <end position="435"/>
    </location>
</feature>
<evidence type="ECO:0000256" key="3">
    <source>
        <dbReference type="ARBA" id="ARBA00022692"/>
    </source>
</evidence>
<evidence type="ECO:0000259" key="8">
    <source>
        <dbReference type="PROSITE" id="PS51352"/>
    </source>
</evidence>
<organism evidence="9 10">
    <name type="scientific">Candidatus Pandoraea novymonadis</name>
    <dbReference type="NCBI Taxonomy" id="1808959"/>
    <lineage>
        <taxon>Bacteria</taxon>
        <taxon>Pseudomonadati</taxon>
        <taxon>Pseudomonadota</taxon>
        <taxon>Betaproteobacteria</taxon>
        <taxon>Burkholderiales</taxon>
        <taxon>Burkholderiaceae</taxon>
        <taxon>Pandoraea</taxon>
    </lineage>
</organism>
<dbReference type="PROSITE" id="PS51352">
    <property type="entry name" value="THIOREDOXIN_2"/>
    <property type="match status" value="1"/>
</dbReference>
<evidence type="ECO:0000256" key="6">
    <source>
        <dbReference type="ARBA" id="ARBA00023136"/>
    </source>
</evidence>